<reference evidence="2" key="1">
    <citation type="submission" date="2022-11" db="EMBL/GenBank/DDBJ databases">
        <title>Lacinutrix neustonica HL-RS19T sp. nov., isolated from the surface microlayer sample of brackish Lake Shihwa.</title>
        <authorList>
            <person name="Choi J.Y."/>
            <person name="Hwang C.Y."/>
        </authorList>
    </citation>
    <scope>NUCLEOTIDE SEQUENCE</scope>
    <source>
        <strain evidence="2">HL-RS19</strain>
    </source>
</reference>
<evidence type="ECO:0000259" key="1">
    <source>
        <dbReference type="Pfam" id="PF13568"/>
    </source>
</evidence>
<proteinExistence type="predicted"/>
<dbReference type="RefSeq" id="WP_267676010.1">
    <property type="nucleotide sequence ID" value="NZ_CP113088.1"/>
</dbReference>
<dbReference type="AlphaFoldDB" id="A0A9E8MUP5"/>
<dbReference type="Proteomes" id="UP001164705">
    <property type="component" value="Chromosome"/>
</dbReference>
<dbReference type="EMBL" id="CP113088">
    <property type="protein sequence ID" value="WAC01396.1"/>
    <property type="molecule type" value="Genomic_DNA"/>
</dbReference>
<feature type="domain" description="Outer membrane protein beta-barrel" evidence="1">
    <location>
        <begin position="18"/>
        <end position="161"/>
    </location>
</feature>
<name>A0A9E8MUP5_9FLAO</name>
<dbReference type="InterPro" id="IPR025665">
    <property type="entry name" value="Beta-barrel_OMP_2"/>
</dbReference>
<dbReference type="KEGG" id="lnu:N7U66_15240"/>
<organism evidence="2 3">
    <name type="scientific">Lacinutrix neustonica</name>
    <dbReference type="NCBI Taxonomy" id="2980107"/>
    <lineage>
        <taxon>Bacteria</taxon>
        <taxon>Pseudomonadati</taxon>
        <taxon>Bacteroidota</taxon>
        <taxon>Flavobacteriia</taxon>
        <taxon>Flavobacteriales</taxon>
        <taxon>Flavobacteriaceae</taxon>
        <taxon>Lacinutrix</taxon>
    </lineage>
</organism>
<keyword evidence="3" id="KW-1185">Reference proteome</keyword>
<dbReference type="Pfam" id="PF13568">
    <property type="entry name" value="OMP_b-brl_2"/>
    <property type="match status" value="1"/>
</dbReference>
<gene>
    <name evidence="2" type="ORF">N7U66_15240</name>
</gene>
<accession>A0A9E8MUP5</accession>
<evidence type="ECO:0000313" key="2">
    <source>
        <dbReference type="EMBL" id="WAC01396.1"/>
    </source>
</evidence>
<evidence type="ECO:0000313" key="3">
    <source>
        <dbReference type="Proteomes" id="UP001164705"/>
    </source>
</evidence>
<sequence>MKKTLLIGLLSFLPILTFSQNKIGILAGVNGSTLSDGILESFGIHSNSFSLHLGAVYELDFSEKIAFRPKLIYSQQGDREDFYDNIKYQTSYINIPLNFKFFNKPYILAGPQIGFLLDTEKREFDFGDLKSLDYGLNLGIGIDIKDFFVELNFYQGFNELIAVKYEQTNPFRDIDIKATNTVVQLSFGYNFDL</sequence>
<protein>
    <submittedName>
        <fullName evidence="2">Porin family protein</fullName>
    </submittedName>
</protein>